<keyword evidence="9" id="KW-1185">Reference proteome</keyword>
<evidence type="ECO:0000256" key="6">
    <source>
        <dbReference type="ARBA" id="ARBA00025767"/>
    </source>
</evidence>
<keyword evidence="3" id="KW-0853">WD repeat</keyword>
<proteinExistence type="inferred from homology"/>
<evidence type="ECO:0000256" key="1">
    <source>
        <dbReference type="ARBA" id="ARBA00004604"/>
    </source>
</evidence>
<comment type="similarity">
    <text evidence="6">Belongs to the WD repeat UTP18 family.</text>
</comment>
<dbReference type="InterPro" id="IPR045161">
    <property type="entry name" value="Utp18"/>
</dbReference>
<dbReference type="SUPFAM" id="SSF50978">
    <property type="entry name" value="WD40 repeat-like"/>
    <property type="match status" value="1"/>
</dbReference>
<dbReference type="GO" id="GO:0006364">
    <property type="term" value="P:rRNA processing"/>
    <property type="evidence" value="ECO:0007669"/>
    <property type="project" value="UniProtKB-KW"/>
</dbReference>
<evidence type="ECO:0000256" key="7">
    <source>
        <dbReference type="SAM" id="MobiDB-lite"/>
    </source>
</evidence>
<dbReference type="EMBL" id="ML979135">
    <property type="protein sequence ID" value="KAF1916047.1"/>
    <property type="molecule type" value="Genomic_DNA"/>
</dbReference>
<dbReference type="InterPro" id="IPR036322">
    <property type="entry name" value="WD40_repeat_dom_sf"/>
</dbReference>
<reference evidence="8" key="1">
    <citation type="journal article" date="2020" name="Stud. Mycol.">
        <title>101 Dothideomycetes genomes: a test case for predicting lifestyles and emergence of pathogens.</title>
        <authorList>
            <person name="Haridas S."/>
            <person name="Albert R."/>
            <person name="Binder M."/>
            <person name="Bloem J."/>
            <person name="Labutti K."/>
            <person name="Salamov A."/>
            <person name="Andreopoulos B."/>
            <person name="Baker S."/>
            <person name="Barry K."/>
            <person name="Bills G."/>
            <person name="Bluhm B."/>
            <person name="Cannon C."/>
            <person name="Castanera R."/>
            <person name="Culley D."/>
            <person name="Daum C."/>
            <person name="Ezra D."/>
            <person name="Gonzalez J."/>
            <person name="Henrissat B."/>
            <person name="Kuo A."/>
            <person name="Liang C."/>
            <person name="Lipzen A."/>
            <person name="Lutzoni F."/>
            <person name="Magnuson J."/>
            <person name="Mondo S."/>
            <person name="Nolan M."/>
            <person name="Ohm R."/>
            <person name="Pangilinan J."/>
            <person name="Park H.-J."/>
            <person name="Ramirez L."/>
            <person name="Alfaro M."/>
            <person name="Sun H."/>
            <person name="Tritt A."/>
            <person name="Yoshinaga Y."/>
            <person name="Zwiers L.-H."/>
            <person name="Turgeon B."/>
            <person name="Goodwin S."/>
            <person name="Spatafora J."/>
            <person name="Crous P."/>
            <person name="Grigoriev I."/>
        </authorList>
    </citation>
    <scope>NUCLEOTIDE SEQUENCE</scope>
    <source>
        <strain evidence="8">HMLAC05119</strain>
    </source>
</reference>
<organism evidence="8 9">
    <name type="scientific">Ampelomyces quisqualis</name>
    <name type="common">Powdery mildew agent</name>
    <dbReference type="NCBI Taxonomy" id="50730"/>
    <lineage>
        <taxon>Eukaryota</taxon>
        <taxon>Fungi</taxon>
        <taxon>Dikarya</taxon>
        <taxon>Ascomycota</taxon>
        <taxon>Pezizomycotina</taxon>
        <taxon>Dothideomycetes</taxon>
        <taxon>Pleosporomycetidae</taxon>
        <taxon>Pleosporales</taxon>
        <taxon>Pleosporineae</taxon>
        <taxon>Phaeosphaeriaceae</taxon>
        <taxon>Ampelomyces</taxon>
    </lineage>
</organism>
<dbReference type="InterPro" id="IPR015943">
    <property type="entry name" value="WD40/YVTN_repeat-like_dom_sf"/>
</dbReference>
<keyword evidence="5" id="KW-0539">Nucleus</keyword>
<feature type="compositionally biased region" description="Polar residues" evidence="7">
    <location>
        <begin position="14"/>
        <end position="23"/>
    </location>
</feature>
<sequence length="670" mass="73368">MAPVTAMPHKSNNHQRYLPQQTDKLSKLPPDVSLEESNNQDGAMQAVNGTAEAGLEGFDDEEGAESSDNEEGDESSDDDGESDADSVQIQLEAKKQEKPVLPKDAEEEELERIIFGDAAGFKKGLEDFSLDRTVGAYGALSDDDEDEKDDLGAVADQDLFFFDAGPVPAPAGSVAVAKAAESEDEGDKPVWDDSDDERLAVSLASVPQLRKLRESADDDMVNGKEYSRRLRRQYERLYPAPDWALHATGMANKKRRRTMEHASGDESGSDMDMDMDEEDMSLQPLARLLKDADILSRNAKGSAKRRKLQAGTVDIQRLKDVMKSGPSAVTSLSFHPAYPLLLSSGPSSTLYLHYVNPNPPHPNPLLTSLHIKRTPLTTTAFHPSASDSRIFLSARRRYFHVWNITTGKVEKVSRVYGHQHEQRTMEHFALSPNGRYMALRGSSRKGGGVINILDAATLQWVTQARVESRGGIADFAWWQNAQGLVIAGKNGEVTEWSVNEGVIGRWNDEGAVGTTVIALGGKSGRENWIGGDRWVAVGSSSGVVNLYDRRAWSEANADDDTCSGAKSGVPQAPKPVRALQNLTTPTSHLTFSPDGQVLAMASRWKHNAMRLVHLPSATVFKNWPTDKTPLGRITSVAWGRPSEDDEREGSYALIAVGNEAGHVRMWEVRA</sequence>
<evidence type="ECO:0000256" key="4">
    <source>
        <dbReference type="ARBA" id="ARBA00022737"/>
    </source>
</evidence>
<name>A0A6A5QPU8_AMPQU</name>
<dbReference type="Gene3D" id="2.130.10.10">
    <property type="entry name" value="YVTN repeat-like/Quinoprotein amine dehydrogenase"/>
    <property type="match status" value="1"/>
</dbReference>
<feature type="region of interest" description="Disordered" evidence="7">
    <location>
        <begin position="1"/>
        <end position="106"/>
    </location>
</feature>
<feature type="compositionally biased region" description="Acidic residues" evidence="7">
    <location>
        <begin position="57"/>
        <end position="84"/>
    </location>
</feature>
<dbReference type="SMART" id="SM00320">
    <property type="entry name" value="WD40"/>
    <property type="match status" value="5"/>
</dbReference>
<accession>A0A6A5QPU8</accession>
<dbReference type="PANTHER" id="PTHR18359:SF0">
    <property type="entry name" value="U3 SMALL NUCLEOLAR RNA-ASSOCIATED PROTEIN 18 HOMOLOG"/>
    <property type="match status" value="1"/>
</dbReference>
<protein>
    <submittedName>
        <fullName evidence="8">U3 small nucleolar RNA-associated protein-like protein</fullName>
    </submittedName>
</protein>
<evidence type="ECO:0000256" key="2">
    <source>
        <dbReference type="ARBA" id="ARBA00022552"/>
    </source>
</evidence>
<dbReference type="InterPro" id="IPR001680">
    <property type="entry name" value="WD40_rpt"/>
</dbReference>
<keyword evidence="2" id="KW-0698">rRNA processing</keyword>
<dbReference type="FunFam" id="2.130.10.10:FF:000549">
    <property type="entry name" value="Small nucleolar ribonucleoprotein complex subunit"/>
    <property type="match status" value="1"/>
</dbReference>
<evidence type="ECO:0000256" key="3">
    <source>
        <dbReference type="ARBA" id="ARBA00022574"/>
    </source>
</evidence>
<dbReference type="Proteomes" id="UP000800096">
    <property type="component" value="Unassembled WGS sequence"/>
</dbReference>
<dbReference type="AlphaFoldDB" id="A0A6A5QPU8"/>
<feature type="compositionally biased region" description="Acidic residues" evidence="7">
    <location>
        <begin position="182"/>
        <end position="195"/>
    </location>
</feature>
<feature type="compositionally biased region" description="Basic and acidic residues" evidence="7">
    <location>
        <begin position="92"/>
        <end position="104"/>
    </location>
</feature>
<dbReference type="GO" id="GO:0032040">
    <property type="term" value="C:small-subunit processome"/>
    <property type="evidence" value="ECO:0007669"/>
    <property type="project" value="TreeGrafter"/>
</dbReference>
<dbReference type="PANTHER" id="PTHR18359">
    <property type="entry name" value="WD-REPEAT PROTEIN-RELATED"/>
    <property type="match status" value="1"/>
</dbReference>
<keyword evidence="4" id="KW-0677">Repeat</keyword>
<dbReference type="GO" id="GO:0034388">
    <property type="term" value="C:Pwp2p-containing subcomplex of 90S preribosome"/>
    <property type="evidence" value="ECO:0007669"/>
    <property type="project" value="TreeGrafter"/>
</dbReference>
<gene>
    <name evidence="8" type="ORF">BDU57DRAFT_450419</name>
</gene>
<comment type="subcellular location">
    <subcellularLocation>
        <location evidence="1">Nucleus</location>
        <location evidence="1">Nucleolus</location>
    </subcellularLocation>
</comment>
<evidence type="ECO:0000256" key="5">
    <source>
        <dbReference type="ARBA" id="ARBA00023242"/>
    </source>
</evidence>
<evidence type="ECO:0000313" key="9">
    <source>
        <dbReference type="Proteomes" id="UP000800096"/>
    </source>
</evidence>
<dbReference type="OrthoDB" id="1935146at2759"/>
<feature type="region of interest" description="Disordered" evidence="7">
    <location>
        <begin position="173"/>
        <end position="195"/>
    </location>
</feature>
<evidence type="ECO:0000313" key="8">
    <source>
        <dbReference type="EMBL" id="KAF1916047.1"/>
    </source>
</evidence>